<gene>
    <name evidence="3" type="ORF">ATL39_1218</name>
</gene>
<dbReference type="InterPro" id="IPR001387">
    <property type="entry name" value="Cro/C1-type_HTH"/>
</dbReference>
<dbReference type="InterPro" id="IPR050807">
    <property type="entry name" value="TransReg_Diox_bact_type"/>
</dbReference>
<dbReference type="GO" id="GO:0005829">
    <property type="term" value="C:cytosol"/>
    <property type="evidence" value="ECO:0007669"/>
    <property type="project" value="TreeGrafter"/>
</dbReference>
<dbReference type="Gene3D" id="2.60.120.10">
    <property type="entry name" value="Jelly Rolls"/>
    <property type="match status" value="1"/>
</dbReference>
<dbReference type="GO" id="GO:0003700">
    <property type="term" value="F:DNA-binding transcription factor activity"/>
    <property type="evidence" value="ECO:0007669"/>
    <property type="project" value="TreeGrafter"/>
</dbReference>
<dbReference type="CDD" id="cd00093">
    <property type="entry name" value="HTH_XRE"/>
    <property type="match status" value="1"/>
</dbReference>
<dbReference type="SMART" id="SM00530">
    <property type="entry name" value="HTH_XRE"/>
    <property type="match status" value="1"/>
</dbReference>
<dbReference type="Proteomes" id="UP000285120">
    <property type="component" value="Unassembled WGS sequence"/>
</dbReference>
<dbReference type="InterPro" id="IPR011051">
    <property type="entry name" value="RmlC_Cupin_sf"/>
</dbReference>
<dbReference type="Pfam" id="PF07883">
    <property type="entry name" value="Cupin_2"/>
    <property type="match status" value="1"/>
</dbReference>
<accession>A0A419V6D3</accession>
<dbReference type="Pfam" id="PF01381">
    <property type="entry name" value="HTH_3"/>
    <property type="match status" value="1"/>
</dbReference>
<evidence type="ECO:0000313" key="4">
    <source>
        <dbReference type="Proteomes" id="UP000285120"/>
    </source>
</evidence>
<dbReference type="OrthoDB" id="9781521at2"/>
<dbReference type="RefSeq" id="WP_120192393.1">
    <property type="nucleotide sequence ID" value="NZ_RAPK01000007.1"/>
</dbReference>
<keyword evidence="1" id="KW-0238">DNA-binding</keyword>
<comment type="caution">
    <text evidence="3">The sequence shown here is derived from an EMBL/GenBank/DDBJ whole genome shotgun (WGS) entry which is preliminary data.</text>
</comment>
<evidence type="ECO:0000259" key="2">
    <source>
        <dbReference type="PROSITE" id="PS50943"/>
    </source>
</evidence>
<dbReference type="PANTHER" id="PTHR46797:SF24">
    <property type="entry name" value="DNA-BINDING PHAGE PROTEIN"/>
    <property type="match status" value="1"/>
</dbReference>
<dbReference type="AlphaFoldDB" id="A0A419V6D3"/>
<dbReference type="CDD" id="cd02209">
    <property type="entry name" value="cupin_XRE_C"/>
    <property type="match status" value="1"/>
</dbReference>
<dbReference type="SUPFAM" id="SSF51182">
    <property type="entry name" value="RmlC-like cupins"/>
    <property type="match status" value="1"/>
</dbReference>
<proteinExistence type="predicted"/>
<dbReference type="InterPro" id="IPR010982">
    <property type="entry name" value="Lambda_DNA-bd_dom_sf"/>
</dbReference>
<name>A0A419V6D3_9BACL</name>
<dbReference type="PANTHER" id="PTHR46797">
    <property type="entry name" value="HTH-TYPE TRANSCRIPTIONAL REGULATOR"/>
    <property type="match status" value="1"/>
</dbReference>
<dbReference type="EMBL" id="RAPK01000007">
    <property type="protein sequence ID" value="RKD75519.1"/>
    <property type="molecule type" value="Genomic_DNA"/>
</dbReference>
<dbReference type="InterPro" id="IPR014710">
    <property type="entry name" value="RmlC-like_jellyroll"/>
</dbReference>
<reference evidence="3 4" key="1">
    <citation type="submission" date="2018-09" db="EMBL/GenBank/DDBJ databases">
        <title>Genomic Encyclopedia of Archaeal and Bacterial Type Strains, Phase II (KMG-II): from individual species to whole genera.</title>
        <authorList>
            <person name="Goeker M."/>
        </authorList>
    </citation>
    <scope>NUCLEOTIDE SEQUENCE [LARGE SCALE GENOMIC DNA]</scope>
    <source>
        <strain evidence="3 4">DSM 17008</strain>
    </source>
</reference>
<dbReference type="Gene3D" id="1.10.260.40">
    <property type="entry name" value="lambda repressor-like DNA-binding domains"/>
    <property type="match status" value="1"/>
</dbReference>
<feature type="domain" description="HTH cro/C1-type" evidence="2">
    <location>
        <begin position="17"/>
        <end position="71"/>
    </location>
</feature>
<keyword evidence="4" id="KW-1185">Reference proteome</keyword>
<dbReference type="GO" id="GO:0003677">
    <property type="term" value="F:DNA binding"/>
    <property type="evidence" value="ECO:0007669"/>
    <property type="project" value="UniProtKB-KW"/>
</dbReference>
<dbReference type="PROSITE" id="PS50943">
    <property type="entry name" value="HTH_CROC1"/>
    <property type="match status" value="1"/>
</dbReference>
<organism evidence="3 4">
    <name type="scientific">Sinobaca qinghaiensis</name>
    <dbReference type="NCBI Taxonomy" id="342944"/>
    <lineage>
        <taxon>Bacteria</taxon>
        <taxon>Bacillati</taxon>
        <taxon>Bacillota</taxon>
        <taxon>Bacilli</taxon>
        <taxon>Bacillales</taxon>
        <taxon>Sporolactobacillaceae</taxon>
        <taxon>Sinobaca</taxon>
    </lineage>
</organism>
<protein>
    <submittedName>
        <fullName evidence="3">XRE family transcriptional regulator</fullName>
    </submittedName>
</protein>
<dbReference type="SUPFAM" id="SSF47413">
    <property type="entry name" value="lambda repressor-like DNA-binding domains"/>
    <property type="match status" value="1"/>
</dbReference>
<evidence type="ECO:0000256" key="1">
    <source>
        <dbReference type="ARBA" id="ARBA00023125"/>
    </source>
</evidence>
<dbReference type="InterPro" id="IPR013096">
    <property type="entry name" value="Cupin_2"/>
</dbReference>
<sequence length="192" mass="21502">MKEEDPLRLSKKLGTILKKYRKERGIGIQELAEMSSVSKLTLINIEKGEANPSLSIMWKLANSLQIPISSLLEEERSITISRSGKGYQMLSANEACTLETVFHTTHSGKIEMHRAFLKPGGSYFSESHQPGVVEYVTVMKGSAAIMIGEEIVELRQWDSVSFTADVEHGYVNRNQEEETVLHFVMTYSGTTT</sequence>
<evidence type="ECO:0000313" key="3">
    <source>
        <dbReference type="EMBL" id="RKD75519.1"/>
    </source>
</evidence>